<organism evidence="1 2">
    <name type="scientific">Smallanthus sonchifolius</name>
    <dbReference type="NCBI Taxonomy" id="185202"/>
    <lineage>
        <taxon>Eukaryota</taxon>
        <taxon>Viridiplantae</taxon>
        <taxon>Streptophyta</taxon>
        <taxon>Embryophyta</taxon>
        <taxon>Tracheophyta</taxon>
        <taxon>Spermatophyta</taxon>
        <taxon>Magnoliopsida</taxon>
        <taxon>eudicotyledons</taxon>
        <taxon>Gunneridae</taxon>
        <taxon>Pentapetalae</taxon>
        <taxon>asterids</taxon>
        <taxon>campanulids</taxon>
        <taxon>Asterales</taxon>
        <taxon>Asteraceae</taxon>
        <taxon>Asteroideae</taxon>
        <taxon>Heliantheae alliance</taxon>
        <taxon>Millerieae</taxon>
        <taxon>Smallanthus</taxon>
    </lineage>
</organism>
<gene>
    <name evidence="1" type="ORF">L1987_17930</name>
</gene>
<comment type="caution">
    <text evidence="1">The sequence shown here is derived from an EMBL/GenBank/DDBJ whole genome shotgun (WGS) entry which is preliminary data.</text>
</comment>
<protein>
    <submittedName>
        <fullName evidence="1">Uncharacterized protein</fullName>
    </submittedName>
</protein>
<dbReference type="Proteomes" id="UP001056120">
    <property type="component" value="Linkage Group LG06"/>
</dbReference>
<dbReference type="EMBL" id="CM042023">
    <property type="protein sequence ID" value="KAI3813212.1"/>
    <property type="molecule type" value="Genomic_DNA"/>
</dbReference>
<keyword evidence="2" id="KW-1185">Reference proteome</keyword>
<proteinExistence type="predicted"/>
<reference evidence="1 2" key="2">
    <citation type="journal article" date="2022" name="Mol. Ecol. Resour.">
        <title>The genomes of chicory, endive, great burdock and yacon provide insights into Asteraceae paleo-polyploidization history and plant inulin production.</title>
        <authorList>
            <person name="Fan W."/>
            <person name="Wang S."/>
            <person name="Wang H."/>
            <person name="Wang A."/>
            <person name="Jiang F."/>
            <person name="Liu H."/>
            <person name="Zhao H."/>
            <person name="Xu D."/>
            <person name="Zhang Y."/>
        </authorList>
    </citation>
    <scope>NUCLEOTIDE SEQUENCE [LARGE SCALE GENOMIC DNA]</scope>
    <source>
        <strain evidence="2">cv. Yunnan</strain>
        <tissue evidence="1">Leaves</tissue>
    </source>
</reference>
<evidence type="ECO:0000313" key="2">
    <source>
        <dbReference type="Proteomes" id="UP001056120"/>
    </source>
</evidence>
<evidence type="ECO:0000313" key="1">
    <source>
        <dbReference type="EMBL" id="KAI3813212.1"/>
    </source>
</evidence>
<name>A0ACB9IZE0_9ASTR</name>
<sequence>METPTPPPPTTAVKTPDPDSDSPQFNTVTNHRPPPLTNGLLKRHKPLHHHHHPPPVVVSYKECLKNHAAAMGGHATDGCGEFMPSPTSSPSYPTSLKCAACGCHRNFHRRDLDESLFPPIQHLIEYQPHHRHHPPPPPSQPISSPGNSPSPPPISSSYYPPPSHMPLALTTLFSPPPADNHHIPAIPTTPGSGAGAGTNPSKKKRFRTKFTQDQKQKMQEIAERVDWKVQKNDEEMIVAFCNQIGVDKNVFKVWMHNNKTTKKDPTNNIHSSGEGIDFIISRNDGFSTGGTVICTKASSSSS</sequence>
<reference evidence="2" key="1">
    <citation type="journal article" date="2022" name="Mol. Ecol. Resour.">
        <title>The genomes of chicory, endive, great burdock and yacon provide insights into Asteraceae palaeo-polyploidization history and plant inulin production.</title>
        <authorList>
            <person name="Fan W."/>
            <person name="Wang S."/>
            <person name="Wang H."/>
            <person name="Wang A."/>
            <person name="Jiang F."/>
            <person name="Liu H."/>
            <person name="Zhao H."/>
            <person name="Xu D."/>
            <person name="Zhang Y."/>
        </authorList>
    </citation>
    <scope>NUCLEOTIDE SEQUENCE [LARGE SCALE GENOMIC DNA]</scope>
    <source>
        <strain evidence="2">cv. Yunnan</strain>
    </source>
</reference>
<accession>A0ACB9IZE0</accession>